<evidence type="ECO:0000313" key="2">
    <source>
        <dbReference type="EMBL" id="APT32965.1"/>
    </source>
</evidence>
<feature type="region of interest" description="Disordered" evidence="1">
    <location>
        <begin position="218"/>
        <end position="238"/>
    </location>
</feature>
<dbReference type="RefSeq" id="WP_075380966.1">
    <property type="nucleotide sequence ID" value="NZ_CP015367.1"/>
</dbReference>
<accession>A0AAE8L833</accession>
<name>A0AAE8L833_9HYPH</name>
<reference evidence="2 4" key="1">
    <citation type="submission" date="2016-04" db="EMBL/GenBank/DDBJ databases">
        <title>Complete genome sequencing and analysis of CBMB27, Methylobacterium phyllosphaerae isolated from leaf tissues of rice (Oryza sativa L.).</title>
        <authorList>
            <person name="Lee Y."/>
            <person name="Hwangbo K."/>
            <person name="Chung H."/>
            <person name="Yoo J."/>
            <person name="Kim K.Y."/>
            <person name="Sa T.M."/>
            <person name="Um Y."/>
            <person name="Madhaiyan M."/>
        </authorList>
    </citation>
    <scope>NUCLEOTIDE SEQUENCE [LARGE SCALE GENOMIC DNA]</scope>
    <source>
        <strain evidence="2 4">CBMB27</strain>
    </source>
</reference>
<evidence type="ECO:0000313" key="5">
    <source>
        <dbReference type="Proteomes" id="UP000199140"/>
    </source>
</evidence>
<evidence type="ECO:0000313" key="3">
    <source>
        <dbReference type="EMBL" id="SFH29972.1"/>
    </source>
</evidence>
<feature type="region of interest" description="Disordered" evidence="1">
    <location>
        <begin position="1"/>
        <end position="140"/>
    </location>
</feature>
<feature type="compositionally biased region" description="Low complexity" evidence="1">
    <location>
        <begin position="64"/>
        <end position="91"/>
    </location>
</feature>
<feature type="compositionally biased region" description="Low complexity" evidence="1">
    <location>
        <begin position="223"/>
        <end position="238"/>
    </location>
</feature>
<proteinExistence type="predicted"/>
<feature type="compositionally biased region" description="Basic residues" evidence="1">
    <location>
        <begin position="20"/>
        <end position="31"/>
    </location>
</feature>
<dbReference type="EMBL" id="CP015367">
    <property type="protein sequence ID" value="APT32965.1"/>
    <property type="molecule type" value="Genomic_DNA"/>
</dbReference>
<organism evidence="3 5">
    <name type="scientific">Methylobacterium phyllosphaerae</name>
    <dbReference type="NCBI Taxonomy" id="418223"/>
    <lineage>
        <taxon>Bacteria</taxon>
        <taxon>Pseudomonadati</taxon>
        <taxon>Pseudomonadota</taxon>
        <taxon>Alphaproteobacteria</taxon>
        <taxon>Hyphomicrobiales</taxon>
        <taxon>Methylobacteriaceae</taxon>
        <taxon>Methylobacterium</taxon>
    </lineage>
</organism>
<dbReference type="KEGG" id="mphy:MCBMB27_03674"/>
<dbReference type="Proteomes" id="UP000185487">
    <property type="component" value="Chromosome"/>
</dbReference>
<keyword evidence="4" id="KW-1185">Reference proteome</keyword>
<dbReference type="Proteomes" id="UP000199140">
    <property type="component" value="Unassembled WGS sequence"/>
</dbReference>
<dbReference type="AlphaFoldDB" id="A0AAE8L833"/>
<evidence type="ECO:0000313" key="4">
    <source>
        <dbReference type="Proteomes" id="UP000185487"/>
    </source>
</evidence>
<dbReference type="EMBL" id="FOPK01000019">
    <property type="protein sequence ID" value="SFH29972.1"/>
    <property type="molecule type" value="Genomic_DNA"/>
</dbReference>
<gene>
    <name evidence="2" type="ORF">MCBMB27_03674</name>
    <name evidence="3" type="ORF">SAMN05192567_11996</name>
</gene>
<evidence type="ECO:0000256" key="1">
    <source>
        <dbReference type="SAM" id="MobiDB-lite"/>
    </source>
</evidence>
<sequence length="238" mass="24965">MQDRTIGLGDDTPLAGATRRAGRRAPIRHGGRSVETSGPARAERGGLAVERATPPEIAAPMGRTGETGTPATEEALTGPTGERAAASAPGRSRADRPAPDPADRRGRPGTVRVWRSNRDAAPVQVRATAQGRSADDRVPEGLPDLERALVNPAAVFATPAAVLDHPRLLPSCKREILRRWAWDEYLKEVAAAEGMADGEPSRLDAVTVALLALGETRRPHPAAPAAAIPGLRGRPQAA</sequence>
<protein>
    <submittedName>
        <fullName evidence="3">Uncharacterized protein</fullName>
    </submittedName>
</protein>
<reference evidence="3 5" key="2">
    <citation type="submission" date="2016-10" db="EMBL/GenBank/DDBJ databases">
        <authorList>
            <person name="Varghese N."/>
            <person name="Submissions S."/>
        </authorList>
    </citation>
    <scope>NUCLEOTIDE SEQUENCE [LARGE SCALE GENOMIC DNA]</scope>
    <source>
        <strain evidence="3 5">CBMB27</strain>
    </source>
</reference>
<feature type="compositionally biased region" description="Basic and acidic residues" evidence="1">
    <location>
        <begin position="92"/>
        <end position="106"/>
    </location>
</feature>